<evidence type="ECO:0000313" key="2">
    <source>
        <dbReference type="Proteomes" id="UP000823775"/>
    </source>
</evidence>
<dbReference type="EMBL" id="JACEIK010002239">
    <property type="protein sequence ID" value="MCD9559909.1"/>
    <property type="molecule type" value="Genomic_DNA"/>
</dbReference>
<name>A0ABS8UP77_DATST</name>
<organism evidence="1 2">
    <name type="scientific">Datura stramonium</name>
    <name type="common">Jimsonweed</name>
    <name type="synonym">Common thornapple</name>
    <dbReference type="NCBI Taxonomy" id="4076"/>
    <lineage>
        <taxon>Eukaryota</taxon>
        <taxon>Viridiplantae</taxon>
        <taxon>Streptophyta</taxon>
        <taxon>Embryophyta</taxon>
        <taxon>Tracheophyta</taxon>
        <taxon>Spermatophyta</taxon>
        <taxon>Magnoliopsida</taxon>
        <taxon>eudicotyledons</taxon>
        <taxon>Gunneridae</taxon>
        <taxon>Pentapetalae</taxon>
        <taxon>asterids</taxon>
        <taxon>lamiids</taxon>
        <taxon>Solanales</taxon>
        <taxon>Solanaceae</taxon>
        <taxon>Solanoideae</taxon>
        <taxon>Datureae</taxon>
        <taxon>Datura</taxon>
    </lineage>
</organism>
<gene>
    <name evidence="1" type="ORF">HAX54_018237</name>
</gene>
<keyword evidence="2" id="KW-1185">Reference proteome</keyword>
<proteinExistence type="predicted"/>
<dbReference type="Proteomes" id="UP000823775">
    <property type="component" value="Unassembled WGS sequence"/>
</dbReference>
<accession>A0ABS8UP77</accession>
<evidence type="ECO:0000313" key="1">
    <source>
        <dbReference type="EMBL" id="MCD9559909.1"/>
    </source>
</evidence>
<feature type="non-terminal residue" evidence="1">
    <location>
        <position position="84"/>
    </location>
</feature>
<sequence>MHRGVRSRTCKKVVYWTDFDDIKKDLEVLIAQHRATVEQLVAQYEKVVELQKTLNTMASNGAKLGGKVLQTKLPARRDSEIGFP</sequence>
<protein>
    <submittedName>
        <fullName evidence="1">Uncharacterized protein</fullName>
    </submittedName>
</protein>
<reference evidence="1 2" key="1">
    <citation type="journal article" date="2021" name="BMC Genomics">
        <title>Datura genome reveals duplications of psychoactive alkaloid biosynthetic genes and high mutation rate following tissue culture.</title>
        <authorList>
            <person name="Rajewski A."/>
            <person name="Carter-House D."/>
            <person name="Stajich J."/>
            <person name="Litt A."/>
        </authorList>
    </citation>
    <scope>NUCLEOTIDE SEQUENCE [LARGE SCALE GENOMIC DNA]</scope>
    <source>
        <strain evidence="1">AR-01</strain>
    </source>
</reference>
<comment type="caution">
    <text evidence="1">The sequence shown here is derived from an EMBL/GenBank/DDBJ whole genome shotgun (WGS) entry which is preliminary data.</text>
</comment>